<evidence type="ECO:0000313" key="7">
    <source>
        <dbReference type="Proteomes" id="UP000190102"/>
    </source>
</evidence>
<dbReference type="PANTHER" id="PTHR43214">
    <property type="entry name" value="TWO-COMPONENT RESPONSE REGULATOR"/>
    <property type="match status" value="1"/>
</dbReference>
<evidence type="ECO:0000259" key="5">
    <source>
        <dbReference type="PROSITE" id="PS50110"/>
    </source>
</evidence>
<dbReference type="OrthoDB" id="9780312at2"/>
<dbReference type="Proteomes" id="UP000190102">
    <property type="component" value="Unassembled WGS sequence"/>
</dbReference>
<dbReference type="InterPro" id="IPR016032">
    <property type="entry name" value="Sig_transdc_resp-reg_C-effctor"/>
</dbReference>
<dbReference type="PROSITE" id="PS50110">
    <property type="entry name" value="RESPONSE_REGULATORY"/>
    <property type="match status" value="1"/>
</dbReference>
<dbReference type="InterPro" id="IPR001789">
    <property type="entry name" value="Sig_transdc_resp-reg_receiver"/>
</dbReference>
<dbReference type="GO" id="GO:0006355">
    <property type="term" value="P:regulation of DNA-templated transcription"/>
    <property type="evidence" value="ECO:0007669"/>
    <property type="project" value="InterPro"/>
</dbReference>
<dbReference type="STRING" id="115783.SAMN02745119_02368"/>
<dbReference type="PROSITE" id="PS50043">
    <property type="entry name" value="HTH_LUXR_2"/>
    <property type="match status" value="1"/>
</dbReference>
<dbReference type="EMBL" id="FUWR01000013">
    <property type="protein sequence ID" value="SKA02230.1"/>
    <property type="molecule type" value="Genomic_DNA"/>
</dbReference>
<organism evidence="6 7">
    <name type="scientific">Trichlorobacter thiogenes</name>
    <dbReference type="NCBI Taxonomy" id="115783"/>
    <lineage>
        <taxon>Bacteria</taxon>
        <taxon>Pseudomonadati</taxon>
        <taxon>Thermodesulfobacteriota</taxon>
        <taxon>Desulfuromonadia</taxon>
        <taxon>Geobacterales</taxon>
        <taxon>Geobacteraceae</taxon>
        <taxon>Trichlorobacter</taxon>
    </lineage>
</organism>
<dbReference type="Pfam" id="PF00196">
    <property type="entry name" value="GerE"/>
    <property type="match status" value="1"/>
</dbReference>
<evidence type="ECO:0000259" key="4">
    <source>
        <dbReference type="PROSITE" id="PS50043"/>
    </source>
</evidence>
<gene>
    <name evidence="6" type="ORF">SAMN02745119_02368</name>
</gene>
<evidence type="ECO:0000256" key="2">
    <source>
        <dbReference type="ARBA" id="ARBA00023125"/>
    </source>
</evidence>
<dbReference type="RefSeq" id="WP_078790634.1">
    <property type="nucleotide sequence ID" value="NZ_FUWR01000013.1"/>
</dbReference>
<dbReference type="InterPro" id="IPR000792">
    <property type="entry name" value="Tscrpt_reg_LuxR_C"/>
</dbReference>
<protein>
    <submittedName>
        <fullName evidence="6">Two component transcriptional regulator, LuxR family</fullName>
    </submittedName>
</protein>
<dbReference type="PRINTS" id="PR00038">
    <property type="entry name" value="HTHLUXR"/>
</dbReference>
<dbReference type="Pfam" id="PF00072">
    <property type="entry name" value="Response_reg"/>
    <property type="match status" value="1"/>
</dbReference>
<dbReference type="InterPro" id="IPR058245">
    <property type="entry name" value="NreC/VraR/RcsB-like_REC"/>
</dbReference>
<keyword evidence="2" id="KW-0238">DNA-binding</keyword>
<name>A0A1T4QEJ5_9BACT</name>
<accession>A0A1T4QEJ5</accession>
<dbReference type="AlphaFoldDB" id="A0A1T4QEJ5"/>
<dbReference type="InterPro" id="IPR011006">
    <property type="entry name" value="CheY-like_superfamily"/>
</dbReference>
<sequence length="202" mass="22046">MPLIQLVIADDHAIFRQGLRSLIAMADDCEIVGECSRGDEALVLIRKLRPTLAILDISMPGLDGLSTVAALRREGDATPVVILTTHDDPLMLERARVSGANGYVNKEFAFEQLLQTIRNVADGSVLLDAAEQSAPLHEGHFLTDRELEVIRLVACGMSSRLIGESLGISNKTVDNHRTNIMNKLRIHTTAELVRYAIKVGLG</sequence>
<dbReference type="SMART" id="SM00421">
    <property type="entry name" value="HTH_LUXR"/>
    <property type="match status" value="1"/>
</dbReference>
<dbReference type="GO" id="GO:0000160">
    <property type="term" value="P:phosphorelay signal transduction system"/>
    <property type="evidence" value="ECO:0007669"/>
    <property type="project" value="InterPro"/>
</dbReference>
<feature type="domain" description="HTH luxR-type" evidence="4">
    <location>
        <begin position="135"/>
        <end position="200"/>
    </location>
</feature>
<dbReference type="PROSITE" id="PS00622">
    <property type="entry name" value="HTH_LUXR_1"/>
    <property type="match status" value="1"/>
</dbReference>
<keyword evidence="1 3" id="KW-0597">Phosphoprotein</keyword>
<proteinExistence type="predicted"/>
<evidence type="ECO:0000313" key="6">
    <source>
        <dbReference type="EMBL" id="SKA02230.1"/>
    </source>
</evidence>
<feature type="modified residue" description="4-aspartylphosphate" evidence="3">
    <location>
        <position position="56"/>
    </location>
</feature>
<evidence type="ECO:0000256" key="1">
    <source>
        <dbReference type="ARBA" id="ARBA00022553"/>
    </source>
</evidence>
<dbReference type="SMART" id="SM00448">
    <property type="entry name" value="REC"/>
    <property type="match status" value="1"/>
</dbReference>
<feature type="domain" description="Response regulatory" evidence="5">
    <location>
        <begin position="5"/>
        <end position="121"/>
    </location>
</feature>
<dbReference type="Gene3D" id="3.40.50.2300">
    <property type="match status" value="1"/>
</dbReference>
<evidence type="ECO:0000256" key="3">
    <source>
        <dbReference type="PROSITE-ProRule" id="PRU00169"/>
    </source>
</evidence>
<dbReference type="SUPFAM" id="SSF46894">
    <property type="entry name" value="C-terminal effector domain of the bipartite response regulators"/>
    <property type="match status" value="1"/>
</dbReference>
<keyword evidence="7" id="KW-1185">Reference proteome</keyword>
<dbReference type="SUPFAM" id="SSF52172">
    <property type="entry name" value="CheY-like"/>
    <property type="match status" value="1"/>
</dbReference>
<dbReference type="GO" id="GO:0003677">
    <property type="term" value="F:DNA binding"/>
    <property type="evidence" value="ECO:0007669"/>
    <property type="project" value="UniProtKB-KW"/>
</dbReference>
<dbReference type="InterPro" id="IPR039420">
    <property type="entry name" value="WalR-like"/>
</dbReference>
<dbReference type="CDD" id="cd17535">
    <property type="entry name" value="REC_NarL-like"/>
    <property type="match status" value="1"/>
</dbReference>
<reference evidence="7" key="1">
    <citation type="submission" date="2017-02" db="EMBL/GenBank/DDBJ databases">
        <authorList>
            <person name="Varghese N."/>
            <person name="Submissions S."/>
        </authorList>
    </citation>
    <scope>NUCLEOTIDE SEQUENCE [LARGE SCALE GENOMIC DNA]</scope>
    <source>
        <strain evidence="7">ATCC BAA-34</strain>
    </source>
</reference>
<dbReference type="CDD" id="cd06170">
    <property type="entry name" value="LuxR_C_like"/>
    <property type="match status" value="1"/>
</dbReference>